<accession>A0A8C5WT67</accession>
<feature type="transmembrane region" description="Helical" evidence="1">
    <location>
        <begin position="88"/>
        <end position="110"/>
    </location>
</feature>
<proteinExistence type="predicted"/>
<evidence type="ECO:0000313" key="3">
    <source>
        <dbReference type="Proteomes" id="UP000694406"/>
    </source>
</evidence>
<name>A0A8C5WT67_LATLA</name>
<evidence type="ECO:0000256" key="1">
    <source>
        <dbReference type="SAM" id="Phobius"/>
    </source>
</evidence>
<dbReference type="Ensembl" id="ENSLLTT00000012433.1">
    <property type="protein sequence ID" value="ENSLLTP00000011961.1"/>
    <property type="gene ID" value="ENSLLTG00000009201.1"/>
</dbReference>
<reference evidence="2" key="2">
    <citation type="submission" date="2025-09" db="UniProtKB">
        <authorList>
            <consortium name="Ensembl"/>
        </authorList>
    </citation>
    <scope>IDENTIFICATION</scope>
</reference>
<protein>
    <submittedName>
        <fullName evidence="2">Uncharacterized protein</fullName>
    </submittedName>
</protein>
<dbReference type="Proteomes" id="UP000694406">
    <property type="component" value="Unplaced"/>
</dbReference>
<organism evidence="2 3">
    <name type="scientific">Laticauda laticaudata</name>
    <name type="common">Blue-ringed sea krait</name>
    <name type="synonym">Blue-lipped sea krait</name>
    <dbReference type="NCBI Taxonomy" id="8630"/>
    <lineage>
        <taxon>Eukaryota</taxon>
        <taxon>Metazoa</taxon>
        <taxon>Chordata</taxon>
        <taxon>Craniata</taxon>
        <taxon>Vertebrata</taxon>
        <taxon>Euteleostomi</taxon>
        <taxon>Lepidosauria</taxon>
        <taxon>Squamata</taxon>
        <taxon>Bifurcata</taxon>
        <taxon>Unidentata</taxon>
        <taxon>Episquamata</taxon>
        <taxon>Toxicofera</taxon>
        <taxon>Serpentes</taxon>
        <taxon>Colubroidea</taxon>
        <taxon>Elapidae</taxon>
        <taxon>Laticaudinae</taxon>
        <taxon>Laticauda</taxon>
    </lineage>
</organism>
<keyword evidence="3" id="KW-1185">Reference proteome</keyword>
<keyword evidence="1" id="KW-0472">Membrane</keyword>
<dbReference type="AlphaFoldDB" id="A0A8C5WT67"/>
<reference evidence="2" key="1">
    <citation type="submission" date="2025-08" db="UniProtKB">
        <authorList>
            <consortium name="Ensembl"/>
        </authorList>
    </citation>
    <scope>IDENTIFICATION</scope>
</reference>
<dbReference type="GeneTree" id="ENSGT01000000220940"/>
<keyword evidence="1" id="KW-0812">Transmembrane</keyword>
<keyword evidence="1" id="KW-1133">Transmembrane helix</keyword>
<sequence length="119" mass="13650">KRDFPWQSCLTLQIYGHPPGLFKKTSFSRTLTQFRDLGVGCCFLQHRTFLWVYKEKRMGRYLNVQSFARDRIIGDPESAATYGKKARYLNIAAFFIGIGITVTCFLAIILSSGNILKLF</sequence>
<evidence type="ECO:0000313" key="2">
    <source>
        <dbReference type="Ensembl" id="ENSLLTP00000011961.1"/>
    </source>
</evidence>